<sequence>MRKICVVTGTRAEYGLLYWLMREIQAAGDLELQVVATGTHLVPRFGETVREIEADGFAIAGRVDMLLASDSAEGVGKSLGLGTIGFAETFARLRPDVVVLLGDRFETLAAAQAALVARIPVAHLHGGELTQGAFDDAIRHAVTKMASLHFVSYPVYRDRVIQLGEVPETVHEVGPACIDSLTREPLLGREDLEKKLGFPLVAPVGVVTYHPETLCSLSPDEQVRVLLGALEGFPWGTWVFTGSNADTGGTCIREQILAFCARHGEPCRFVESLGRRLYPALVAASDVVLGNSSSGIVEAPLLGTPTVNVGDRQKGRLRPPTVLDVPFDAGRIREALSFCLESAMKGQARRQREEACRRNPAAEMVRILRTWKPGGTKGFYDLPRGRD</sequence>
<dbReference type="Proteomes" id="UP000005096">
    <property type="component" value="Chromosome"/>
</dbReference>
<gene>
    <name evidence="2" type="ORF">Apau_1815</name>
</gene>
<evidence type="ECO:0000259" key="1">
    <source>
        <dbReference type="Pfam" id="PF02350"/>
    </source>
</evidence>
<dbReference type="PaxDb" id="584708-Apau_1815"/>
<dbReference type="RefSeq" id="WP_006301460.1">
    <property type="nucleotide sequence ID" value="NZ_CM001022.1"/>
</dbReference>
<protein>
    <submittedName>
        <fullName evidence="2">UDP-N-acetyl-D-glucosamine 2-epimerase, UDP-hydrolysing</fullName>
    </submittedName>
</protein>
<dbReference type="AlphaFoldDB" id="E3CVX6"/>
<name>E3CVX6_9BACT</name>
<dbReference type="InterPro" id="IPR020004">
    <property type="entry name" value="UDP-GlcNAc_Epase"/>
</dbReference>
<dbReference type="HOGENOM" id="CLU_061127_0_0_0"/>
<dbReference type="GO" id="GO:0004553">
    <property type="term" value="F:hydrolase activity, hydrolyzing O-glycosyl compounds"/>
    <property type="evidence" value="ECO:0007669"/>
    <property type="project" value="InterPro"/>
</dbReference>
<dbReference type="eggNOG" id="COG0381">
    <property type="taxonomic scope" value="Bacteria"/>
</dbReference>
<dbReference type="Pfam" id="PF02350">
    <property type="entry name" value="Epimerase_2"/>
    <property type="match status" value="1"/>
</dbReference>
<dbReference type="InterPro" id="IPR029767">
    <property type="entry name" value="WecB-like"/>
</dbReference>
<dbReference type="InterPro" id="IPR003331">
    <property type="entry name" value="UDP_GlcNAc_Epimerase_2_dom"/>
</dbReference>
<dbReference type="Gene3D" id="3.40.50.2000">
    <property type="entry name" value="Glycogen Phosphorylase B"/>
    <property type="match status" value="2"/>
</dbReference>
<dbReference type="PANTHER" id="PTHR43174">
    <property type="entry name" value="UDP-N-ACETYLGLUCOSAMINE 2-EPIMERASE"/>
    <property type="match status" value="1"/>
</dbReference>
<proteinExistence type="predicted"/>
<dbReference type="EMBL" id="CM001022">
    <property type="protein sequence ID" value="EFQ24231.1"/>
    <property type="molecule type" value="Genomic_DNA"/>
</dbReference>
<keyword evidence="3" id="KW-1185">Reference proteome</keyword>
<dbReference type="GO" id="GO:0006047">
    <property type="term" value="P:UDP-N-acetylglucosamine metabolic process"/>
    <property type="evidence" value="ECO:0007669"/>
    <property type="project" value="InterPro"/>
</dbReference>
<organism evidence="2 3">
    <name type="scientific">Aminomonas paucivorans DSM 12260</name>
    <dbReference type="NCBI Taxonomy" id="584708"/>
    <lineage>
        <taxon>Bacteria</taxon>
        <taxon>Thermotogati</taxon>
        <taxon>Synergistota</taxon>
        <taxon>Synergistia</taxon>
        <taxon>Synergistales</taxon>
        <taxon>Synergistaceae</taxon>
        <taxon>Aminomonas</taxon>
    </lineage>
</organism>
<evidence type="ECO:0000313" key="2">
    <source>
        <dbReference type="EMBL" id="EFQ24231.1"/>
    </source>
</evidence>
<evidence type="ECO:0000313" key="3">
    <source>
        <dbReference type="Proteomes" id="UP000005096"/>
    </source>
</evidence>
<dbReference type="NCBIfam" id="TIGR03568">
    <property type="entry name" value="NeuC_NnaA"/>
    <property type="match status" value="1"/>
</dbReference>
<dbReference type="OrthoDB" id="9803238at2"/>
<dbReference type="STRING" id="584708.Apau_1815"/>
<accession>E3CVX6</accession>
<reference evidence="2 3" key="1">
    <citation type="journal article" date="2010" name="Stand. Genomic Sci.">
        <title>Non-contiguous finished genome sequence of Aminomonas paucivorans type strain (GLU-3).</title>
        <authorList>
            <person name="Pitluck S."/>
            <person name="Yasawong M."/>
            <person name="Held B."/>
            <person name="Lapidus A."/>
            <person name="Nolan M."/>
            <person name="Copeland A."/>
            <person name="Lucas S."/>
            <person name="Del Rio T.G."/>
            <person name="Tice H."/>
            <person name="Cheng J.F."/>
            <person name="Chertkov O."/>
            <person name="Goodwin L."/>
            <person name="Tapia R."/>
            <person name="Han C."/>
            <person name="Liolios K."/>
            <person name="Ivanova N."/>
            <person name="Mavromatis K."/>
            <person name="Ovchinnikova G."/>
            <person name="Pati A."/>
            <person name="Chen A."/>
            <person name="Palaniappan K."/>
            <person name="Land M."/>
            <person name="Hauser L."/>
            <person name="Chang Y.J."/>
            <person name="Jeffries C.D."/>
            <person name="Pukall R."/>
            <person name="Spring S."/>
            <person name="Rohde M."/>
            <person name="Sikorski J."/>
            <person name="Goker M."/>
            <person name="Woyke T."/>
            <person name="Bristow J."/>
            <person name="Eisen J.A."/>
            <person name="Markowitz V."/>
            <person name="Hugenholtz P."/>
            <person name="Kyrpides N.C."/>
            <person name="Klenk H.P."/>
        </authorList>
    </citation>
    <scope>NUCLEOTIDE SEQUENCE [LARGE SCALE GENOMIC DNA]</scope>
    <source>
        <strain evidence="2 3">DSM 12260</strain>
    </source>
</reference>
<dbReference type="PANTHER" id="PTHR43174:SF3">
    <property type="entry name" value="UDP-N-ACETYLGLUCOSAMINE 2-EPIMERASE"/>
    <property type="match status" value="1"/>
</dbReference>
<dbReference type="SUPFAM" id="SSF53756">
    <property type="entry name" value="UDP-Glycosyltransferase/glycogen phosphorylase"/>
    <property type="match status" value="1"/>
</dbReference>
<feature type="domain" description="UDP-N-acetylglucosamine 2-epimerase" evidence="1">
    <location>
        <begin position="22"/>
        <end position="347"/>
    </location>
</feature>